<sequence>MHIYMIGDQYRVDGVSGRFVEEPLDASLPIYEDVLELHTARNQYVSFQIVLDAREEGKIDAVEVSFTDLQGKHGALPADYEPFVEWFHTIGQQHIPDMLLPWGKVLPCRVPLSQEYLPEQRVGAIWVDLFVDKAAKPGRYEGIVSVQADGVRKDLKILLRVHRCVTPTESLMIADLNNYADSISPEYPFLRDNPNRYRDGSYLKVERQFYRMAREHRCLFEHLNAPHCGIPPETFAPELEGAGKYIKVRSWEAFDEHFGPYLDGSAFAGSRRGAMPIEYLFTPFNLGWPADWSIWGKKGYTTEYRRILWEFLRHCEEKGWTDTNFVMMLNNKKEYRFFPTTQDEIWYRHDEEITRAFFDVIGDTYKHSHVKFLFRADESNNYHNHYNSEIGEHIDLWVANMTMFSWCPESVEPIKNRKSTLWHYGWFGEGMTLDLPLTAFFSHPMLGFMTGTTGFCSFWNAVGFGKDPYRTPFVDGGQALFYPGTGLPGADDVLPCIRLKALRNHMQLADLMMTSTGTHIEARPPVKAELQAIVNQHYGYANNKAWWREKPPFIEEEPRYWGKYSVDYSELTNAHHVGKSPMIIKGITEDVLRLMDHAIAW</sequence>
<dbReference type="EMBL" id="DVOT01000143">
    <property type="protein sequence ID" value="HIV27920.1"/>
    <property type="molecule type" value="Genomic_DNA"/>
</dbReference>
<evidence type="ECO:0008006" key="3">
    <source>
        <dbReference type="Google" id="ProtNLM"/>
    </source>
</evidence>
<gene>
    <name evidence="1" type="ORF">IAA64_08120</name>
</gene>
<organism evidence="1 2">
    <name type="scientific">Candidatus Ornithocaccomicrobium faecavium</name>
    <dbReference type="NCBI Taxonomy" id="2840890"/>
    <lineage>
        <taxon>Bacteria</taxon>
        <taxon>Bacillati</taxon>
        <taxon>Bacillota</taxon>
        <taxon>Clostridia</taxon>
        <taxon>Candidatus Ornithocaccomicrobium</taxon>
    </lineage>
</organism>
<accession>A0A9D1P8P9</accession>
<dbReference type="AlphaFoldDB" id="A0A9D1P8P9"/>
<dbReference type="Proteomes" id="UP000886884">
    <property type="component" value="Unassembled WGS sequence"/>
</dbReference>
<evidence type="ECO:0000313" key="2">
    <source>
        <dbReference type="Proteomes" id="UP000886884"/>
    </source>
</evidence>
<protein>
    <recommendedName>
        <fullName evidence="3">DUF4091 domain-containing protein</fullName>
    </recommendedName>
</protein>
<comment type="caution">
    <text evidence="1">The sequence shown here is derived from an EMBL/GenBank/DDBJ whole genome shotgun (WGS) entry which is preliminary data.</text>
</comment>
<reference evidence="1" key="1">
    <citation type="submission" date="2020-10" db="EMBL/GenBank/DDBJ databases">
        <authorList>
            <person name="Gilroy R."/>
        </authorList>
    </citation>
    <scope>NUCLEOTIDE SEQUENCE</scope>
    <source>
        <strain evidence="1">CHK183-6373</strain>
    </source>
</reference>
<proteinExistence type="predicted"/>
<name>A0A9D1P8P9_9FIRM</name>
<reference evidence="1" key="2">
    <citation type="journal article" date="2021" name="PeerJ">
        <title>Extensive microbial diversity within the chicken gut microbiome revealed by metagenomics and culture.</title>
        <authorList>
            <person name="Gilroy R."/>
            <person name="Ravi A."/>
            <person name="Getino M."/>
            <person name="Pursley I."/>
            <person name="Horton D.L."/>
            <person name="Alikhan N.F."/>
            <person name="Baker D."/>
            <person name="Gharbi K."/>
            <person name="Hall N."/>
            <person name="Watson M."/>
            <person name="Adriaenssens E.M."/>
            <person name="Foster-Nyarko E."/>
            <person name="Jarju S."/>
            <person name="Secka A."/>
            <person name="Antonio M."/>
            <person name="Oren A."/>
            <person name="Chaudhuri R.R."/>
            <person name="La Ragione R."/>
            <person name="Hildebrand F."/>
            <person name="Pallen M.J."/>
        </authorList>
    </citation>
    <scope>NUCLEOTIDE SEQUENCE</scope>
    <source>
        <strain evidence="1">CHK183-6373</strain>
    </source>
</reference>
<evidence type="ECO:0000313" key="1">
    <source>
        <dbReference type="EMBL" id="HIV27920.1"/>
    </source>
</evidence>